<evidence type="ECO:0000256" key="2">
    <source>
        <dbReference type="ARBA" id="ARBA00012758"/>
    </source>
</evidence>
<dbReference type="SUPFAM" id="SSF49899">
    <property type="entry name" value="Concanavalin A-like lectins/glucanases"/>
    <property type="match status" value="1"/>
</dbReference>
<evidence type="ECO:0000256" key="4">
    <source>
        <dbReference type="ARBA" id="ARBA00023295"/>
    </source>
</evidence>
<evidence type="ECO:0000259" key="5">
    <source>
        <dbReference type="Pfam" id="PF00251"/>
    </source>
</evidence>
<comment type="caution">
    <text evidence="6">The sequence shown here is derived from an EMBL/GenBank/DDBJ whole genome shotgun (WGS) entry which is preliminary data.</text>
</comment>
<protein>
    <recommendedName>
        <fullName evidence="2">beta-fructofuranosidase</fullName>
        <ecNumber evidence="2">3.2.1.26</ecNumber>
    </recommendedName>
</protein>
<dbReference type="InterPro" id="IPR023296">
    <property type="entry name" value="Glyco_hydro_beta-prop_sf"/>
</dbReference>
<dbReference type="Gene3D" id="2.115.10.20">
    <property type="entry name" value="Glycosyl hydrolase domain, family 43"/>
    <property type="match status" value="1"/>
</dbReference>
<dbReference type="CDD" id="cd08995">
    <property type="entry name" value="GH32_EcAec43-like"/>
    <property type="match status" value="1"/>
</dbReference>
<sequence length="462" mass="52959">MFKLYYQPQCRWFGDCMPFGRGEKFYLYHQRDSRKPCPCGEPFGWHLSTTSDFVAYEDLGVAIPRGGDEEQDQYIFAGSVLEAQDGSFHAFYTGYNRDYPQLGKASQVVMHAVSDDLKQWKKNALAFPPQEGYDPDDWRDPFVLWDEEGFRYVLLLGARREGPKTRLSGCTVWYTSRDLDTWEFQGDFWAPGLYTMHEMPDLFRIGDWWYHVISEYSDRNRTVYRMGKSITGPWFKPEDDCFDGRAYYAGRTFCLGNRRILFGWVPTKEDCDDTKNFEWAGTFVPHELFQRPDGTLGVKPPETVRAAFAEGARIPDSTACREDGRTLSVLSRGCGDFFKFEADLSFEEGTVFFGLGFCGDSGTESFYQFRFLCGENRFLFEKSPNIPWYACMNLGLERPIPLVPGEKYHVVLLVDGSIATLYVDGVAMNARMYQKEGEELCLFVSGGSAAVENAVISRELKN</sequence>
<dbReference type="Proteomes" id="UP001524473">
    <property type="component" value="Unassembled WGS sequence"/>
</dbReference>
<dbReference type="SMART" id="SM00640">
    <property type="entry name" value="Glyco_32"/>
    <property type="match status" value="1"/>
</dbReference>
<dbReference type="SUPFAM" id="SSF75005">
    <property type="entry name" value="Arabinanase/levansucrase/invertase"/>
    <property type="match status" value="1"/>
</dbReference>
<keyword evidence="3 6" id="KW-0378">Hydrolase</keyword>
<comment type="similarity">
    <text evidence="1">Belongs to the glycosyl hydrolase 32 family.</text>
</comment>
<dbReference type="EMBL" id="JANFZH010000018">
    <property type="protein sequence ID" value="MCQ4840095.1"/>
    <property type="molecule type" value="Genomic_DNA"/>
</dbReference>
<name>A0ABT1RZT2_9FIRM</name>
<organism evidence="6 7">
    <name type="scientific">Neglectibacter timonensis</name>
    <dbReference type="NCBI Taxonomy" id="1776382"/>
    <lineage>
        <taxon>Bacteria</taxon>
        <taxon>Bacillati</taxon>
        <taxon>Bacillota</taxon>
        <taxon>Clostridia</taxon>
        <taxon>Eubacteriales</taxon>
        <taxon>Oscillospiraceae</taxon>
        <taxon>Neglectibacter</taxon>
    </lineage>
</organism>
<dbReference type="InterPro" id="IPR001362">
    <property type="entry name" value="Glyco_hydro_32"/>
</dbReference>
<proteinExistence type="inferred from homology"/>
<dbReference type="Gene3D" id="2.60.120.560">
    <property type="entry name" value="Exo-inulinase, domain 1"/>
    <property type="match status" value="1"/>
</dbReference>
<feature type="domain" description="Glycosyl hydrolase family 32 N-terminal" evidence="5">
    <location>
        <begin position="21"/>
        <end position="282"/>
    </location>
</feature>
<evidence type="ECO:0000313" key="7">
    <source>
        <dbReference type="Proteomes" id="UP001524473"/>
    </source>
</evidence>
<keyword evidence="4" id="KW-0326">Glycosidase</keyword>
<gene>
    <name evidence="6" type="ORF">NE695_09230</name>
</gene>
<dbReference type="Pfam" id="PF00251">
    <property type="entry name" value="Glyco_hydro_32N"/>
    <property type="match status" value="1"/>
</dbReference>
<evidence type="ECO:0000313" key="6">
    <source>
        <dbReference type="EMBL" id="MCQ4840095.1"/>
    </source>
</evidence>
<dbReference type="GO" id="GO:0016787">
    <property type="term" value="F:hydrolase activity"/>
    <property type="evidence" value="ECO:0007669"/>
    <property type="project" value="UniProtKB-KW"/>
</dbReference>
<dbReference type="PANTHER" id="PTHR43101:SF1">
    <property type="entry name" value="BETA-FRUCTOSIDASE"/>
    <property type="match status" value="1"/>
</dbReference>
<dbReference type="EC" id="3.2.1.26" evidence="2"/>
<dbReference type="InterPro" id="IPR051214">
    <property type="entry name" value="GH32_Enzymes"/>
</dbReference>
<accession>A0ABT1RZT2</accession>
<keyword evidence="7" id="KW-1185">Reference proteome</keyword>
<dbReference type="InterPro" id="IPR013320">
    <property type="entry name" value="ConA-like_dom_sf"/>
</dbReference>
<dbReference type="RefSeq" id="WP_276779798.1">
    <property type="nucleotide sequence ID" value="NZ_CAJKKG010000035.1"/>
</dbReference>
<evidence type="ECO:0000256" key="1">
    <source>
        <dbReference type="ARBA" id="ARBA00009902"/>
    </source>
</evidence>
<dbReference type="PANTHER" id="PTHR43101">
    <property type="entry name" value="BETA-FRUCTOSIDASE"/>
    <property type="match status" value="1"/>
</dbReference>
<evidence type="ECO:0000256" key="3">
    <source>
        <dbReference type="ARBA" id="ARBA00022801"/>
    </source>
</evidence>
<dbReference type="InterPro" id="IPR013148">
    <property type="entry name" value="Glyco_hydro_32_N"/>
</dbReference>
<reference evidence="6 7" key="1">
    <citation type="submission" date="2022-06" db="EMBL/GenBank/DDBJ databases">
        <title>Isolation of gut microbiota from human fecal samples.</title>
        <authorList>
            <person name="Pamer E.G."/>
            <person name="Barat B."/>
            <person name="Waligurski E."/>
            <person name="Medina S."/>
            <person name="Paddock L."/>
            <person name="Mostad J."/>
        </authorList>
    </citation>
    <scope>NUCLEOTIDE SEQUENCE [LARGE SCALE GENOMIC DNA]</scope>
    <source>
        <strain evidence="6 7">DFI.9.73</strain>
    </source>
</reference>